<evidence type="ECO:0000313" key="3">
    <source>
        <dbReference type="EMBL" id="ESK52546.1"/>
    </source>
</evidence>
<keyword evidence="4" id="KW-1185">Reference proteome</keyword>
<dbReference type="RefSeq" id="WP_004903621.1">
    <property type="nucleotide sequence ID" value="NZ_BBTI01000001.1"/>
</dbReference>
<dbReference type="InterPro" id="IPR049492">
    <property type="entry name" value="BD-FAE-like_dom"/>
</dbReference>
<dbReference type="PATRIC" id="fig|1341683.3.peg.694"/>
<dbReference type="EMBL" id="AYEU01000003">
    <property type="protein sequence ID" value="ESK52546.1"/>
    <property type="molecule type" value="Genomic_DNA"/>
</dbReference>
<dbReference type="HOGENOM" id="CLU_012494_4_1_6"/>
<dbReference type="InterPro" id="IPR050300">
    <property type="entry name" value="GDXG_lipolytic_enzyme"/>
</dbReference>
<accession>V2UV99</accession>
<evidence type="ECO:0000256" key="1">
    <source>
        <dbReference type="ARBA" id="ARBA00022801"/>
    </source>
</evidence>
<keyword evidence="1" id="KW-0378">Hydrolase</keyword>
<proteinExistence type="predicted"/>
<feature type="domain" description="BD-FAE-like" evidence="2">
    <location>
        <begin position="60"/>
        <end position="190"/>
    </location>
</feature>
<evidence type="ECO:0000313" key="4">
    <source>
        <dbReference type="Proteomes" id="UP000018418"/>
    </source>
</evidence>
<dbReference type="SUPFAM" id="SSF53474">
    <property type="entry name" value="alpha/beta-Hydrolases"/>
    <property type="match status" value="1"/>
</dbReference>
<dbReference type="InterPro" id="IPR029058">
    <property type="entry name" value="AB_hydrolase_fold"/>
</dbReference>
<dbReference type="OrthoDB" id="9771666at2"/>
<dbReference type="AlphaFoldDB" id="V2UV99"/>
<dbReference type="Pfam" id="PF20434">
    <property type="entry name" value="BD-FAE"/>
    <property type="match status" value="1"/>
</dbReference>
<organism evidence="3 4">
    <name type="scientific">Acinetobacter brisouii CIP 110357</name>
    <dbReference type="NCBI Taxonomy" id="1341683"/>
    <lineage>
        <taxon>Bacteria</taxon>
        <taxon>Pseudomonadati</taxon>
        <taxon>Pseudomonadota</taxon>
        <taxon>Gammaproteobacteria</taxon>
        <taxon>Moraxellales</taxon>
        <taxon>Moraxellaceae</taxon>
        <taxon>Acinetobacter</taxon>
    </lineage>
</organism>
<evidence type="ECO:0000259" key="2">
    <source>
        <dbReference type="Pfam" id="PF20434"/>
    </source>
</evidence>
<dbReference type="Proteomes" id="UP000018418">
    <property type="component" value="Unassembled WGS sequence"/>
</dbReference>
<dbReference type="GO" id="GO:0016787">
    <property type="term" value="F:hydrolase activity"/>
    <property type="evidence" value="ECO:0007669"/>
    <property type="project" value="UniProtKB-KW"/>
</dbReference>
<name>V2UV99_9GAMM</name>
<dbReference type="STRING" id="396323.VH98_12490"/>
<gene>
    <name evidence="3" type="ORF">P255_00698</name>
</gene>
<dbReference type="Gene3D" id="3.40.50.1820">
    <property type="entry name" value="alpha/beta hydrolase"/>
    <property type="match status" value="1"/>
</dbReference>
<comment type="caution">
    <text evidence="3">The sequence shown here is derived from an EMBL/GenBank/DDBJ whole genome shotgun (WGS) entry which is preliminary data.</text>
</comment>
<reference evidence="3 4" key="1">
    <citation type="submission" date="2013-10" db="EMBL/GenBank/DDBJ databases">
        <title>The Genome Sequence of Acinetobacter brisouii CIP 110357.</title>
        <authorList>
            <consortium name="The Broad Institute Genomics Platform"/>
            <consortium name="The Broad Institute Genome Sequencing Center for Infectious Disease"/>
            <person name="Cerqueira G."/>
            <person name="Feldgarden M."/>
            <person name="Courvalin P."/>
            <person name="Grillot-Courvalin C."/>
            <person name="Clermont D."/>
            <person name="Rocha E."/>
            <person name="Yoon E.-J."/>
            <person name="Nemec A."/>
            <person name="Young S.K."/>
            <person name="Zeng Q."/>
            <person name="Gargeya S."/>
            <person name="Fitzgerald M."/>
            <person name="Abouelleil A."/>
            <person name="Alvarado L."/>
            <person name="Berlin A.M."/>
            <person name="Chapman S.B."/>
            <person name="Gainer-Dewar J."/>
            <person name="Goldberg J."/>
            <person name="Gnerre S."/>
            <person name="Griggs A."/>
            <person name="Gujja S."/>
            <person name="Hansen M."/>
            <person name="Howarth C."/>
            <person name="Imamovic A."/>
            <person name="Ireland A."/>
            <person name="Larimer J."/>
            <person name="McCowan C."/>
            <person name="Murphy C."/>
            <person name="Pearson M."/>
            <person name="Poon T.W."/>
            <person name="Priest M."/>
            <person name="Roberts A."/>
            <person name="Saif S."/>
            <person name="Shea T."/>
            <person name="Sykes S."/>
            <person name="Wortman J."/>
            <person name="Nusbaum C."/>
            <person name="Birren B."/>
        </authorList>
    </citation>
    <scope>NUCLEOTIDE SEQUENCE [LARGE SCALE GENOMIC DNA]</scope>
    <source>
        <strain evidence="3 4">CIP 110357</strain>
    </source>
</reference>
<protein>
    <recommendedName>
        <fullName evidence="2">BD-FAE-like domain-containing protein</fullName>
    </recommendedName>
</protein>
<dbReference type="PANTHER" id="PTHR48081:SF33">
    <property type="entry name" value="KYNURENINE FORMAMIDASE"/>
    <property type="match status" value="1"/>
</dbReference>
<dbReference type="PANTHER" id="PTHR48081">
    <property type="entry name" value="AB HYDROLASE SUPERFAMILY PROTEIN C4A8.06C"/>
    <property type="match status" value="1"/>
</dbReference>
<sequence>MLILSRTRHSLLRTISQTKQKLADFRFYDLASQTLNRCTSRRSFELQHNLAYGLKARQRLDLYRARQPRLSRPLLVFVHGGSWAHGNKADYVFLAESFTREGFDVAIINYHLAPQHIFPSYIDDLVLALNYLHQQQAQFQISTENLVLMGHSAGSFNVMSALYHPQSYDLACREGIKAVVGVAGPYHFDYKGDQYAEPAFDIHVPYQEVMPYYFVESNQVRHILLLAAADNLVGDYNTFDMHRRLTEVGNHSEIFTIPRTGHISIIATVSSWFSRYFKTKQVILEQLNQIFPPHSD</sequence>